<dbReference type="eggNOG" id="COG0743">
    <property type="taxonomic scope" value="Bacteria"/>
</dbReference>
<gene>
    <name evidence="9" type="primary">dxr</name>
    <name evidence="13" type="ordered locus">Olsu_0901</name>
</gene>
<evidence type="ECO:0000256" key="4">
    <source>
        <dbReference type="ARBA" id="ARBA00022857"/>
    </source>
</evidence>
<dbReference type="Proteomes" id="UP000000333">
    <property type="component" value="Chromosome"/>
</dbReference>
<dbReference type="PANTHER" id="PTHR30525:SF0">
    <property type="entry name" value="1-DEOXY-D-XYLULOSE 5-PHOSPHATE REDUCTOISOMERASE, CHLOROPLASTIC"/>
    <property type="match status" value="1"/>
</dbReference>
<dbReference type="HOGENOM" id="CLU_035714_4_0_11"/>
<keyword evidence="6 9" id="KW-0464">Manganese</keyword>
<dbReference type="PIRSF" id="PIRSF006205">
    <property type="entry name" value="Dxp_reductismrs"/>
    <property type="match status" value="1"/>
</dbReference>
<dbReference type="GO" id="GO:0030145">
    <property type="term" value="F:manganese ion binding"/>
    <property type="evidence" value="ECO:0007669"/>
    <property type="project" value="TreeGrafter"/>
</dbReference>
<organism evidence="13 14">
    <name type="scientific">Olsenella uli (strain ATCC 49627 / DSM 7084 / CCUG 31166 / CIP 109912 / JCM 12494 / LMG 11480 / NCIMB 702895 / VPI D76D-27C)</name>
    <name type="common">Lactobacillus uli</name>
    <dbReference type="NCBI Taxonomy" id="633147"/>
    <lineage>
        <taxon>Bacteria</taxon>
        <taxon>Bacillati</taxon>
        <taxon>Actinomycetota</taxon>
        <taxon>Coriobacteriia</taxon>
        <taxon>Coriobacteriales</taxon>
        <taxon>Atopobiaceae</taxon>
        <taxon>Olsenella</taxon>
    </lineage>
</organism>
<dbReference type="PATRIC" id="fig|633147.7.peg.648"/>
<dbReference type="UniPathway" id="UPA00056">
    <property type="reaction ID" value="UER00092"/>
</dbReference>
<dbReference type="EC" id="1.1.1.267" evidence="9"/>
<dbReference type="HAMAP" id="MF_00183">
    <property type="entry name" value="DXP_reductoisom"/>
    <property type="match status" value="1"/>
</dbReference>
<dbReference type="GO" id="GO:0051484">
    <property type="term" value="P:isopentenyl diphosphate biosynthetic process, methylerythritol 4-phosphate pathway involved in terpenoid biosynthetic process"/>
    <property type="evidence" value="ECO:0007669"/>
    <property type="project" value="UniProtKB-ARBA"/>
</dbReference>
<evidence type="ECO:0000259" key="11">
    <source>
        <dbReference type="Pfam" id="PF08436"/>
    </source>
</evidence>
<evidence type="ECO:0000256" key="3">
    <source>
        <dbReference type="ARBA" id="ARBA00022723"/>
    </source>
</evidence>
<keyword evidence="4 9" id="KW-0521">NADP</keyword>
<feature type="binding site" evidence="9">
    <location>
        <position position="228"/>
    </location>
    <ligand>
        <name>1-deoxy-D-xylulose 5-phosphate</name>
        <dbReference type="ChEBI" id="CHEBI:57792"/>
    </ligand>
</feature>
<feature type="binding site" evidence="9">
    <location>
        <position position="143"/>
    </location>
    <ligand>
        <name>1-deoxy-D-xylulose 5-phosphate</name>
        <dbReference type="ChEBI" id="CHEBI:57792"/>
    </ligand>
</feature>
<feature type="binding site" evidence="9">
    <location>
        <position position="31"/>
    </location>
    <ligand>
        <name>NADPH</name>
        <dbReference type="ChEBI" id="CHEBI:57783"/>
    </ligand>
</feature>
<accession>E1R048</accession>
<dbReference type="SUPFAM" id="SSF55347">
    <property type="entry name" value="Glyceraldehyde-3-phosphate dehydrogenase-like, C-terminal domain"/>
    <property type="match status" value="1"/>
</dbReference>
<sequence length="403" mass="43195">MIDPTISASPASVGPAPEGRRLRVAILGASGSVGTQTLDVCRRHADKVRVTALSVLGSTERLVSAAREFGVSAVAVVDETHGKDPILQELPAGCELGVGTDAALELVTRDDVDCVVCAVVGAAGIRGGYAALKAGKRLGYANKESIVVAGDLLMPLVKPGALVPIDSEHSAIFQCLRAERPSELERIWLTCSGGPFFGMNREELSHVTATDALRHPTWRMGAKITIDSATLMNKGLEVLEARRIFDAPLERISVLVHRQSRVHSMVEFSDGSVKAQLGPADMRIPIQYALSYPERWETPCARVDYAALGELTFEPVDEGAFGCLRLAREAGLAGGTIPCVLNAANEVANHAFRKGSCGFLDIERVVERTVDAFTRADVQSLEQLAEVDARARDHARNELRGLL</sequence>
<feature type="binding site" evidence="9">
    <location>
        <position position="167"/>
    </location>
    <ligand>
        <name>1-deoxy-D-xylulose 5-phosphate</name>
        <dbReference type="ChEBI" id="CHEBI:57792"/>
    </ligand>
</feature>
<dbReference type="InterPro" id="IPR036169">
    <property type="entry name" value="DXPR_C_sf"/>
</dbReference>
<keyword evidence="5 9" id="KW-0560">Oxidoreductase</keyword>
<dbReference type="AlphaFoldDB" id="E1R048"/>
<feature type="domain" description="DXP reductoisomerase C-terminal" evidence="12">
    <location>
        <begin position="277"/>
        <end position="393"/>
    </location>
</feature>
<feature type="binding site" evidence="9">
    <location>
        <position position="215"/>
    </location>
    <ligand>
        <name>1-deoxy-D-xylulose 5-phosphate</name>
        <dbReference type="ChEBI" id="CHEBI:57792"/>
    </ligand>
</feature>
<feature type="domain" description="1-deoxy-D-xylulose 5-phosphate reductoisomerase C-terminal" evidence="11">
    <location>
        <begin position="162"/>
        <end position="245"/>
    </location>
</feature>
<feature type="binding site" evidence="9">
    <location>
        <position position="221"/>
    </location>
    <ligand>
        <name>NADPH</name>
        <dbReference type="ChEBI" id="CHEBI:57783"/>
    </ligand>
</feature>
<keyword evidence="7 9" id="KW-0414">Isoprene biosynthesis</keyword>
<feature type="binding site" evidence="9">
    <location>
        <position position="234"/>
    </location>
    <ligand>
        <name>1-deoxy-D-xylulose 5-phosphate</name>
        <dbReference type="ChEBI" id="CHEBI:57792"/>
    </ligand>
</feature>
<evidence type="ECO:0000256" key="7">
    <source>
        <dbReference type="ARBA" id="ARBA00023229"/>
    </source>
</evidence>
<keyword evidence="9" id="KW-0460">Magnesium</keyword>
<dbReference type="InterPro" id="IPR036291">
    <property type="entry name" value="NAD(P)-bd_dom_sf"/>
</dbReference>
<comment type="similarity">
    <text evidence="2 9">Belongs to the DXR family.</text>
</comment>
<comment type="catalytic activity">
    <reaction evidence="8">
        <text>2-C-methyl-D-erythritol 4-phosphate + NADP(+) = 1-deoxy-D-xylulose 5-phosphate + NADPH + H(+)</text>
        <dbReference type="Rhea" id="RHEA:13717"/>
        <dbReference type="ChEBI" id="CHEBI:15378"/>
        <dbReference type="ChEBI" id="CHEBI:57783"/>
        <dbReference type="ChEBI" id="CHEBI:57792"/>
        <dbReference type="ChEBI" id="CHEBI:58262"/>
        <dbReference type="ChEBI" id="CHEBI:58349"/>
        <dbReference type="EC" id="1.1.1.267"/>
    </reaction>
    <physiologicalReaction direction="right-to-left" evidence="8">
        <dbReference type="Rhea" id="RHEA:13719"/>
    </physiologicalReaction>
</comment>
<dbReference type="Pfam" id="PF02670">
    <property type="entry name" value="DXP_reductoisom"/>
    <property type="match status" value="1"/>
</dbReference>
<dbReference type="Gene3D" id="1.10.1740.10">
    <property type="match status" value="1"/>
</dbReference>
<dbReference type="Gene3D" id="3.40.50.720">
    <property type="entry name" value="NAD(P)-binding Rossmann-like Domain"/>
    <property type="match status" value="1"/>
</dbReference>
<dbReference type="GO" id="GO:0016853">
    <property type="term" value="F:isomerase activity"/>
    <property type="evidence" value="ECO:0007669"/>
    <property type="project" value="UniProtKB-KW"/>
</dbReference>
<comment type="pathway">
    <text evidence="1 9">Isoprenoid biosynthesis; isopentenyl diphosphate biosynthesis via DXP pathway; isopentenyl diphosphate from 1-deoxy-D-xylulose 5-phosphate: step 1/6.</text>
</comment>
<dbReference type="NCBIfam" id="TIGR00243">
    <property type="entry name" value="Dxr"/>
    <property type="match status" value="1"/>
</dbReference>
<dbReference type="GeneID" id="78512318"/>
<feature type="binding site" evidence="9">
    <location>
        <position position="33"/>
    </location>
    <ligand>
        <name>NADPH</name>
        <dbReference type="ChEBI" id="CHEBI:57783"/>
    </ligand>
</feature>
<feature type="binding site" evidence="9">
    <location>
        <position position="142"/>
    </location>
    <ligand>
        <name>NADPH</name>
        <dbReference type="ChEBI" id="CHEBI:57783"/>
    </ligand>
</feature>
<dbReference type="InterPro" id="IPR013512">
    <property type="entry name" value="DXP_reductoisomerase_N"/>
</dbReference>
<reference evidence="13 14" key="1">
    <citation type="journal article" date="2010" name="Stand. Genomic Sci.">
        <title>Complete genome sequence of Olsenella uli type strain (VPI D76D-27C).</title>
        <authorList>
            <person name="Goker M."/>
            <person name="Held B."/>
            <person name="Lucas S."/>
            <person name="Nolan M."/>
            <person name="Yasawong M."/>
            <person name="Glavina Del Rio T."/>
            <person name="Tice H."/>
            <person name="Cheng J.F."/>
            <person name="Bruce D."/>
            <person name="Detter J.C."/>
            <person name="Tapia R."/>
            <person name="Han C."/>
            <person name="Goodwin L."/>
            <person name="Pitluck S."/>
            <person name="Liolios K."/>
            <person name="Ivanova N."/>
            <person name="Mavromatis K."/>
            <person name="Mikhailova N."/>
            <person name="Pati A."/>
            <person name="Chen A."/>
            <person name="Palaniappan K."/>
            <person name="Land M."/>
            <person name="Hauser L."/>
            <person name="Chang Y.J."/>
            <person name="Jeffries C.D."/>
            <person name="Rohde M."/>
            <person name="Sikorski J."/>
            <person name="Pukall R."/>
            <person name="Woyke T."/>
            <person name="Bristow J."/>
            <person name="Eisen J.A."/>
            <person name="Markowitz V."/>
            <person name="Hugenholtz P."/>
            <person name="Kyrpides N.C."/>
            <person name="Klenk H.P."/>
            <person name="Lapidus A."/>
        </authorList>
    </citation>
    <scope>NUCLEOTIDE SEQUENCE [LARGE SCALE GENOMIC DNA]</scope>
    <source>
        <strain evidence="14">ATCC 49627 / DSM 7084 / CIP 109912 / JCM 12494 / NCIMB 702895 / VPI D76D-27C</strain>
    </source>
</reference>
<dbReference type="PANTHER" id="PTHR30525">
    <property type="entry name" value="1-DEOXY-D-XYLULOSE 5-PHOSPHATE REDUCTOISOMERASE"/>
    <property type="match status" value="1"/>
</dbReference>
<dbReference type="InterPro" id="IPR026877">
    <property type="entry name" value="DXPR_C"/>
</dbReference>
<evidence type="ECO:0000256" key="5">
    <source>
        <dbReference type="ARBA" id="ARBA00023002"/>
    </source>
</evidence>
<keyword evidence="3 9" id="KW-0479">Metal-binding</keyword>
<comment type="caution">
    <text evidence="9">Lacks conserved residue(s) required for the propagation of feature annotation.</text>
</comment>
<dbReference type="InterPro" id="IPR003821">
    <property type="entry name" value="DXP_reductoisomerase"/>
</dbReference>
<feature type="binding site" evidence="9">
    <location>
        <position position="233"/>
    </location>
    <ligand>
        <name>1-deoxy-D-xylulose 5-phosphate</name>
        <dbReference type="ChEBI" id="CHEBI:57792"/>
    </ligand>
</feature>
<feature type="binding site" evidence="9">
    <location>
        <position position="237"/>
    </location>
    <ligand>
        <name>Mn(2+)</name>
        <dbReference type="ChEBI" id="CHEBI:29035"/>
    </ligand>
</feature>
<dbReference type="SUPFAM" id="SSF51735">
    <property type="entry name" value="NAD(P)-binding Rossmann-fold domains"/>
    <property type="match status" value="1"/>
</dbReference>
<evidence type="ECO:0000256" key="1">
    <source>
        <dbReference type="ARBA" id="ARBA00005094"/>
    </source>
</evidence>
<feature type="binding site" evidence="9">
    <location>
        <position position="32"/>
    </location>
    <ligand>
        <name>NADPH</name>
        <dbReference type="ChEBI" id="CHEBI:57783"/>
    </ligand>
</feature>
<evidence type="ECO:0000256" key="9">
    <source>
        <dbReference type="HAMAP-Rule" id="MF_00183"/>
    </source>
</evidence>
<name>E1R048_OLSUV</name>
<keyword evidence="14" id="KW-1185">Reference proteome</keyword>
<protein>
    <recommendedName>
        <fullName evidence="9">1-deoxy-D-xylulose 5-phosphate reductoisomerase</fullName>
        <shortName evidence="9">DXP reductoisomerase</shortName>
        <ecNumber evidence="9">1.1.1.267</ecNumber>
    </recommendedName>
    <alternativeName>
        <fullName evidence="9">1-deoxyxylulose-5-phosphate reductoisomerase</fullName>
    </alternativeName>
    <alternativeName>
        <fullName evidence="9">2-C-methyl-D-erythritol 4-phosphate synthase</fullName>
    </alternativeName>
</protein>
<feature type="binding site" evidence="9">
    <location>
        <position position="166"/>
    </location>
    <ligand>
        <name>Mn(2+)</name>
        <dbReference type="ChEBI" id="CHEBI:29035"/>
    </ligand>
</feature>
<dbReference type="Pfam" id="PF08436">
    <property type="entry name" value="DXP_redisom_C"/>
    <property type="match status" value="1"/>
</dbReference>
<dbReference type="EMBL" id="CP002106">
    <property type="protein sequence ID" value="ADK68012.1"/>
    <property type="molecule type" value="Genomic_DNA"/>
</dbReference>
<feature type="binding site" evidence="9">
    <location>
        <position position="237"/>
    </location>
    <ligand>
        <name>1-deoxy-D-xylulose 5-phosphate</name>
        <dbReference type="ChEBI" id="CHEBI:57792"/>
    </ligand>
</feature>
<dbReference type="RefSeq" id="WP_013251764.1">
    <property type="nucleotide sequence ID" value="NC_014363.1"/>
</dbReference>
<evidence type="ECO:0000259" key="12">
    <source>
        <dbReference type="Pfam" id="PF13288"/>
    </source>
</evidence>
<evidence type="ECO:0000313" key="13">
    <source>
        <dbReference type="EMBL" id="ADK68012.1"/>
    </source>
</evidence>
<dbReference type="SUPFAM" id="SSF69055">
    <property type="entry name" value="1-deoxy-D-xylulose-5-phosphate reductoisomerase, C-terminal domain"/>
    <property type="match status" value="1"/>
</dbReference>
<feature type="binding site" evidence="9">
    <location>
        <position position="144"/>
    </location>
    <ligand>
        <name>NADPH</name>
        <dbReference type="ChEBI" id="CHEBI:57783"/>
    </ligand>
</feature>
<evidence type="ECO:0000256" key="8">
    <source>
        <dbReference type="ARBA" id="ARBA00048543"/>
    </source>
</evidence>
<evidence type="ECO:0000256" key="6">
    <source>
        <dbReference type="ARBA" id="ARBA00023211"/>
    </source>
</evidence>
<dbReference type="KEGG" id="ols:Olsu_0901"/>
<dbReference type="Pfam" id="PF13288">
    <property type="entry name" value="DXPR_C"/>
    <property type="match status" value="1"/>
</dbReference>
<feature type="binding site" evidence="9">
    <location>
        <position position="168"/>
    </location>
    <ligand>
        <name>Mn(2+)</name>
        <dbReference type="ChEBI" id="CHEBI:29035"/>
    </ligand>
</feature>
<feature type="binding site" evidence="9">
    <location>
        <position position="192"/>
    </location>
    <ligand>
        <name>1-deoxy-D-xylulose 5-phosphate</name>
        <dbReference type="ChEBI" id="CHEBI:57792"/>
    </ligand>
</feature>
<evidence type="ECO:0000259" key="10">
    <source>
        <dbReference type="Pfam" id="PF02670"/>
    </source>
</evidence>
<feature type="domain" description="1-deoxy-D-xylulose 5-phosphate reductoisomerase N-terminal" evidence="10">
    <location>
        <begin position="24"/>
        <end position="150"/>
    </location>
</feature>
<comment type="cofactor">
    <cofactor evidence="9">
        <name>Mg(2+)</name>
        <dbReference type="ChEBI" id="CHEBI:18420"/>
    </cofactor>
    <cofactor evidence="9">
        <name>Mn(2+)</name>
        <dbReference type="ChEBI" id="CHEBI:29035"/>
    </cofactor>
</comment>
<evidence type="ECO:0000256" key="2">
    <source>
        <dbReference type="ARBA" id="ARBA00006825"/>
    </source>
</evidence>
<keyword evidence="13" id="KW-0413">Isomerase</keyword>
<dbReference type="InterPro" id="IPR013644">
    <property type="entry name" value="DXP_reductoisomerase_C"/>
</dbReference>
<comment type="function">
    <text evidence="9">Catalyzes the NADPH-dependent rearrangement and reduction of 1-deoxy-D-xylulose-5-phosphate (DXP) to 2-C-methyl-D-erythritol 4-phosphate (MEP).</text>
</comment>
<evidence type="ECO:0000313" key="14">
    <source>
        <dbReference type="Proteomes" id="UP000000333"/>
    </source>
</evidence>
<dbReference type="STRING" id="633147.Olsu_0901"/>
<dbReference type="GO" id="GO:0070402">
    <property type="term" value="F:NADPH binding"/>
    <property type="evidence" value="ECO:0007669"/>
    <property type="project" value="InterPro"/>
</dbReference>
<dbReference type="GO" id="GO:0030604">
    <property type="term" value="F:1-deoxy-D-xylulose-5-phosphate reductoisomerase activity"/>
    <property type="evidence" value="ECO:0007669"/>
    <property type="project" value="UniProtKB-UniRule"/>
</dbReference>
<feature type="binding site" evidence="9">
    <location>
        <position position="168"/>
    </location>
    <ligand>
        <name>1-deoxy-D-xylulose 5-phosphate</name>
        <dbReference type="ChEBI" id="CHEBI:57792"/>
    </ligand>
</feature>
<proteinExistence type="inferred from homology"/>
<dbReference type="FunFam" id="3.40.50.720:FF:000045">
    <property type="entry name" value="1-deoxy-D-xylulose 5-phosphate reductoisomerase"/>
    <property type="match status" value="1"/>
</dbReference>